<name>A0A699TLZ5_TANCI</name>
<organism evidence="1">
    <name type="scientific">Tanacetum cinerariifolium</name>
    <name type="common">Dalmatian daisy</name>
    <name type="synonym">Chrysanthemum cinerariifolium</name>
    <dbReference type="NCBI Taxonomy" id="118510"/>
    <lineage>
        <taxon>Eukaryota</taxon>
        <taxon>Viridiplantae</taxon>
        <taxon>Streptophyta</taxon>
        <taxon>Embryophyta</taxon>
        <taxon>Tracheophyta</taxon>
        <taxon>Spermatophyta</taxon>
        <taxon>Magnoliopsida</taxon>
        <taxon>eudicotyledons</taxon>
        <taxon>Gunneridae</taxon>
        <taxon>Pentapetalae</taxon>
        <taxon>asterids</taxon>
        <taxon>campanulids</taxon>
        <taxon>Asterales</taxon>
        <taxon>Asteraceae</taxon>
        <taxon>Asteroideae</taxon>
        <taxon>Anthemideae</taxon>
        <taxon>Anthemidinae</taxon>
        <taxon>Tanacetum</taxon>
    </lineage>
</organism>
<comment type="caution">
    <text evidence="1">The sequence shown here is derived from an EMBL/GenBank/DDBJ whole genome shotgun (WGS) entry which is preliminary data.</text>
</comment>
<reference evidence="1" key="1">
    <citation type="journal article" date="2019" name="Sci. Rep.">
        <title>Draft genome of Tanacetum cinerariifolium, the natural source of mosquito coil.</title>
        <authorList>
            <person name="Yamashiro T."/>
            <person name="Shiraishi A."/>
            <person name="Satake H."/>
            <person name="Nakayama K."/>
        </authorList>
    </citation>
    <scope>NUCLEOTIDE SEQUENCE</scope>
</reference>
<dbReference type="AlphaFoldDB" id="A0A699TLZ5"/>
<proteinExistence type="predicted"/>
<gene>
    <name evidence="1" type="ORF">Tci_883731</name>
</gene>
<dbReference type="EMBL" id="BKCJ011261107">
    <property type="protein sequence ID" value="GFD11762.1"/>
    <property type="molecule type" value="Genomic_DNA"/>
</dbReference>
<sequence length="130" mass="14820">TFKPPLLLPSTSRRADAPEVTLPPRKRLCIALDTWDEMVEDMQGTPAATDMAGLSQRMIDFDIDEIYGRLDDAQDDRLLTSGQLNSLRKDWRSHARITKLLESEAKASREAWVQSMDVVDTTRYKVRALQ</sequence>
<feature type="non-terminal residue" evidence="1">
    <location>
        <position position="1"/>
    </location>
</feature>
<evidence type="ECO:0000313" key="1">
    <source>
        <dbReference type="EMBL" id="GFD11762.1"/>
    </source>
</evidence>
<accession>A0A699TLZ5</accession>
<protein>
    <submittedName>
        <fullName evidence="1">Uncharacterized protein</fullName>
    </submittedName>
</protein>
<feature type="non-terminal residue" evidence="1">
    <location>
        <position position="130"/>
    </location>
</feature>